<dbReference type="Proteomes" id="UP000612893">
    <property type="component" value="Unassembled WGS sequence"/>
</dbReference>
<evidence type="ECO:0000259" key="1">
    <source>
        <dbReference type="Pfam" id="PF08818"/>
    </source>
</evidence>
<gene>
    <name evidence="2" type="ORF">JF922_16570</name>
</gene>
<dbReference type="Pfam" id="PF08818">
    <property type="entry name" value="DUF1801"/>
    <property type="match status" value="1"/>
</dbReference>
<organism evidence="2 3">
    <name type="scientific">Candidatus Nephthysia bennettiae</name>
    <dbReference type="NCBI Taxonomy" id="3127016"/>
    <lineage>
        <taxon>Bacteria</taxon>
        <taxon>Bacillati</taxon>
        <taxon>Candidatus Dormiibacterota</taxon>
        <taxon>Candidatus Dormibacteria</taxon>
        <taxon>Candidatus Dormibacterales</taxon>
        <taxon>Candidatus Dormibacteraceae</taxon>
        <taxon>Candidatus Nephthysia</taxon>
    </lineage>
</organism>
<dbReference type="Gene3D" id="3.90.1150.200">
    <property type="match status" value="1"/>
</dbReference>
<comment type="caution">
    <text evidence="2">The sequence shown here is derived from an EMBL/GenBank/DDBJ whole genome shotgun (WGS) entry which is preliminary data.</text>
</comment>
<keyword evidence="3" id="KW-1185">Reference proteome</keyword>
<protein>
    <submittedName>
        <fullName evidence="2">DUF1801 domain-containing protein</fullName>
    </submittedName>
</protein>
<feature type="domain" description="YdhG-like" evidence="1">
    <location>
        <begin position="22"/>
        <end position="110"/>
    </location>
</feature>
<name>A0A934K463_9BACT</name>
<sequence length="121" mass="13925">MTRQFATVDEYISSFPEEVQIILENVRRTIRNALPTAGETISYRIPTMMLNGKHLVYFAAWKHHISLYPIPKGDEAFEQALAPYRAAKGTVRFQFRQPIPYDLIERLVAFLINERAGKGGR</sequence>
<dbReference type="InterPro" id="IPR014922">
    <property type="entry name" value="YdhG-like"/>
</dbReference>
<dbReference type="EMBL" id="JAEKNR010000168">
    <property type="protein sequence ID" value="MBJ7599679.1"/>
    <property type="molecule type" value="Genomic_DNA"/>
</dbReference>
<dbReference type="SUPFAM" id="SSF159888">
    <property type="entry name" value="YdhG-like"/>
    <property type="match status" value="1"/>
</dbReference>
<dbReference type="AlphaFoldDB" id="A0A934K463"/>
<evidence type="ECO:0000313" key="3">
    <source>
        <dbReference type="Proteomes" id="UP000612893"/>
    </source>
</evidence>
<evidence type="ECO:0000313" key="2">
    <source>
        <dbReference type="EMBL" id="MBJ7599679.1"/>
    </source>
</evidence>
<reference evidence="2" key="1">
    <citation type="submission" date="2020-10" db="EMBL/GenBank/DDBJ databases">
        <title>Ca. Dormibacterota MAGs.</title>
        <authorList>
            <person name="Montgomery K."/>
        </authorList>
    </citation>
    <scope>NUCLEOTIDE SEQUENCE [LARGE SCALE GENOMIC DNA]</scope>
    <source>
        <strain evidence="2">SC8812_S17_10</strain>
    </source>
</reference>
<proteinExistence type="predicted"/>
<accession>A0A934K463</accession>